<reference evidence="2" key="1">
    <citation type="submission" date="2020-05" db="EMBL/GenBank/DDBJ databases">
        <title>Frigoriglobus tundricola gen. nov., sp. nov., a psychrotolerant cellulolytic planctomycete of the family Gemmataceae with two divergent copies of 16S rRNA gene.</title>
        <authorList>
            <person name="Kulichevskaya I.S."/>
            <person name="Ivanova A.A."/>
            <person name="Naumoff D.G."/>
            <person name="Beletsky A.V."/>
            <person name="Rijpstra W.I.C."/>
            <person name="Sinninghe Damste J.S."/>
            <person name="Mardanov A.V."/>
            <person name="Ravin N.V."/>
            <person name="Dedysh S.N."/>
        </authorList>
    </citation>
    <scope>NUCLEOTIDE SEQUENCE [LARGE SCALE GENOMIC DNA]</scope>
    <source>
        <strain evidence="2">PL17</strain>
    </source>
</reference>
<dbReference type="RefSeq" id="WP_171469477.1">
    <property type="nucleotide sequence ID" value="NZ_CP053452.2"/>
</dbReference>
<proteinExistence type="predicted"/>
<protein>
    <submittedName>
        <fullName evidence="1">Uncharacterized protein</fullName>
    </submittedName>
</protein>
<accession>A0A6M5YJ08</accession>
<keyword evidence="2" id="KW-1185">Reference proteome</keyword>
<evidence type="ECO:0000313" key="2">
    <source>
        <dbReference type="Proteomes" id="UP000503447"/>
    </source>
</evidence>
<gene>
    <name evidence="1" type="ORF">FTUN_0748</name>
</gene>
<name>A0A6M5YJ08_9BACT</name>
<dbReference type="EMBL" id="CP053452">
    <property type="protein sequence ID" value="QJW93243.1"/>
    <property type="molecule type" value="Genomic_DNA"/>
</dbReference>
<organism evidence="1 2">
    <name type="scientific">Frigoriglobus tundricola</name>
    <dbReference type="NCBI Taxonomy" id="2774151"/>
    <lineage>
        <taxon>Bacteria</taxon>
        <taxon>Pseudomonadati</taxon>
        <taxon>Planctomycetota</taxon>
        <taxon>Planctomycetia</taxon>
        <taxon>Gemmatales</taxon>
        <taxon>Gemmataceae</taxon>
        <taxon>Frigoriglobus</taxon>
    </lineage>
</organism>
<dbReference type="KEGG" id="ftj:FTUN_0748"/>
<dbReference type="AlphaFoldDB" id="A0A6M5YJ08"/>
<dbReference type="Proteomes" id="UP000503447">
    <property type="component" value="Chromosome"/>
</dbReference>
<evidence type="ECO:0000313" key="1">
    <source>
        <dbReference type="EMBL" id="QJW93243.1"/>
    </source>
</evidence>
<sequence>MIKLEIEESDLGHLLTCLEVFASENRAKFLAVAEVDGVNPAALLGWWKAEAVREYSLCALTVPELMLAIEQGEKCVIE</sequence>